<feature type="compositionally biased region" description="Acidic residues" evidence="1">
    <location>
        <begin position="53"/>
        <end position="73"/>
    </location>
</feature>
<feature type="transmembrane region" description="Helical" evidence="2">
    <location>
        <begin position="255"/>
        <end position="273"/>
    </location>
</feature>
<evidence type="ECO:0000313" key="4">
    <source>
        <dbReference type="Proteomes" id="UP000586042"/>
    </source>
</evidence>
<feature type="region of interest" description="Disordered" evidence="1">
    <location>
        <begin position="51"/>
        <end position="75"/>
    </location>
</feature>
<feature type="transmembrane region" description="Helical" evidence="2">
    <location>
        <begin position="285"/>
        <end position="304"/>
    </location>
</feature>
<feature type="transmembrane region" description="Helical" evidence="2">
    <location>
        <begin position="590"/>
        <end position="612"/>
    </location>
</feature>
<feature type="transmembrane region" description="Helical" evidence="2">
    <location>
        <begin position="203"/>
        <end position="220"/>
    </location>
</feature>
<name>A0A7Y6M848_9ACTN</name>
<feature type="transmembrane region" description="Helical" evidence="2">
    <location>
        <begin position="142"/>
        <end position="160"/>
    </location>
</feature>
<gene>
    <name evidence="3" type="ORF">HTZ77_37325</name>
</gene>
<feature type="transmembrane region" description="Helical" evidence="2">
    <location>
        <begin position="378"/>
        <end position="396"/>
    </location>
</feature>
<feature type="transmembrane region" description="Helical" evidence="2">
    <location>
        <begin position="354"/>
        <end position="372"/>
    </location>
</feature>
<accession>A0A7Y6M848</accession>
<dbReference type="Proteomes" id="UP000586042">
    <property type="component" value="Unassembled WGS sequence"/>
</dbReference>
<feature type="transmembrane region" description="Helical" evidence="2">
    <location>
        <begin position="633"/>
        <end position="657"/>
    </location>
</feature>
<feature type="transmembrane region" description="Helical" evidence="2">
    <location>
        <begin position="85"/>
        <end position="106"/>
    </location>
</feature>
<feature type="transmembrane region" description="Helical" evidence="2">
    <location>
        <begin position="324"/>
        <end position="342"/>
    </location>
</feature>
<evidence type="ECO:0000313" key="3">
    <source>
        <dbReference type="EMBL" id="NUW37024.1"/>
    </source>
</evidence>
<protein>
    <submittedName>
        <fullName evidence="3">Uncharacterized protein</fullName>
    </submittedName>
</protein>
<feature type="transmembrane region" description="Helical" evidence="2">
    <location>
        <begin position="118"/>
        <end position="136"/>
    </location>
</feature>
<feature type="transmembrane region" description="Helical" evidence="2">
    <location>
        <begin position="227"/>
        <end position="249"/>
    </location>
</feature>
<keyword evidence="2" id="KW-1133">Transmembrane helix</keyword>
<feature type="transmembrane region" description="Helical" evidence="2">
    <location>
        <begin position="552"/>
        <end position="575"/>
    </location>
</feature>
<feature type="transmembrane region" description="Helical" evidence="2">
    <location>
        <begin position="485"/>
        <end position="506"/>
    </location>
</feature>
<proteinExistence type="predicted"/>
<reference evidence="3 4" key="1">
    <citation type="submission" date="2020-06" db="EMBL/GenBank/DDBJ databases">
        <title>Nonomuraea sp. SMC257, a novel actinomycete isolated from soil.</title>
        <authorList>
            <person name="Chanama M."/>
        </authorList>
    </citation>
    <scope>NUCLEOTIDE SEQUENCE [LARGE SCALE GENOMIC DNA]</scope>
    <source>
        <strain evidence="3 4">SMC257</strain>
    </source>
</reference>
<evidence type="ECO:0000256" key="1">
    <source>
        <dbReference type="SAM" id="MobiDB-lite"/>
    </source>
</evidence>
<evidence type="ECO:0000256" key="2">
    <source>
        <dbReference type="SAM" id="Phobius"/>
    </source>
</evidence>
<keyword evidence="4" id="KW-1185">Reference proteome</keyword>
<feature type="transmembrane region" description="Helical" evidence="2">
    <location>
        <begin position="172"/>
        <end position="197"/>
    </location>
</feature>
<dbReference type="AlphaFoldDB" id="A0A7Y6M848"/>
<keyword evidence="2" id="KW-0812">Transmembrane</keyword>
<keyword evidence="2" id="KW-0472">Membrane</keyword>
<organism evidence="3 4">
    <name type="scientific">Nonomuraea montanisoli</name>
    <dbReference type="NCBI Taxonomy" id="2741721"/>
    <lineage>
        <taxon>Bacteria</taxon>
        <taxon>Bacillati</taxon>
        <taxon>Actinomycetota</taxon>
        <taxon>Actinomycetes</taxon>
        <taxon>Streptosporangiales</taxon>
        <taxon>Streptosporangiaceae</taxon>
        <taxon>Nonomuraea</taxon>
    </lineage>
</organism>
<feature type="transmembrane region" description="Helical" evidence="2">
    <location>
        <begin position="518"/>
        <end position="540"/>
    </location>
</feature>
<dbReference type="EMBL" id="JABWGN010000018">
    <property type="protein sequence ID" value="NUW37024.1"/>
    <property type="molecule type" value="Genomic_DNA"/>
</dbReference>
<comment type="caution">
    <text evidence="3">The sequence shown here is derived from an EMBL/GenBank/DDBJ whole genome shotgun (WGS) entry which is preliminary data.</text>
</comment>
<sequence>MYGPIVEQDRRSVRLHGDREIRAAFVPDGGTASVSEYLTGDPIIGQLVASADSQEEDDQGQEEEATSEGDTLEPDTGPLKRIWTVVQWVSGLVAILLLLNAALRALGRAWWRRRRNQVLPVLLAVTCLTVPSPSWLGGEGGWWAWAALALATIGVPLLSLRSAMRVVPGGGGLLVVAGSVMATLAGMILSLWALLVVTGHPAALGWTAVAPAVAGVVLAVPRWRRALPAVGLLSLTAGLILLVRAVSLGFVIDPVVALVLPLLSLSLLALGWVAEAGRGWSPRVAVAWVCGVWVAFGGLGYVLLSRTLFSWGRDEPEFPLLPTVTALAAFGALALALAVLVVRTRRIGRDPAALTSPVAFHTAMLYVLLLHVQVWTTLEYFGVTFVLAWAGMVWLLRPSAAPTPYLDEQVTAEEHRLLVRDLIRRRHARAALTELLRRRQPDDASPAGIEERRAALERAGDDHSRSIDSDYALTTLAGRTPWQNALAGLAAGLLLSLPFSTVRIIASIDSGQSEDDQVLLAALSLLSLPVLCMVFGYFYPRVRGLTPVTESMALLVAALLIELPAYMQTLVIAVTTPHLDQQNLPTPQQAWIGVLVAVGNIAVVSIGLGLWWEWRLMWLAAEPWGRLRDVRTLRALAAPLAAVVIATATATTATALVNNVIAPLPSGQTAPPATSSPPARG</sequence>
<dbReference type="RefSeq" id="WP_175594478.1">
    <property type="nucleotide sequence ID" value="NZ_JABWGN010000018.1"/>
</dbReference>